<comment type="subcellular location">
    <subcellularLocation>
        <location evidence="1">Cell inner membrane</location>
        <topology evidence="1">Multi-pass membrane protein</topology>
    </subcellularLocation>
</comment>
<evidence type="ECO:0000256" key="5">
    <source>
        <dbReference type="PROSITE-ProRule" id="PRU00284"/>
    </source>
</evidence>
<feature type="transmembrane region" description="Helical" evidence="6">
    <location>
        <begin position="345"/>
        <end position="364"/>
    </location>
</feature>
<evidence type="ECO:0000256" key="3">
    <source>
        <dbReference type="ARBA" id="ARBA00023224"/>
    </source>
</evidence>
<keyword evidence="3 5" id="KW-0807">Transducer</keyword>
<accession>A0ABW5DL62</accession>
<dbReference type="Pfam" id="PF00672">
    <property type="entry name" value="HAMP"/>
    <property type="match status" value="1"/>
</dbReference>
<evidence type="ECO:0000256" key="2">
    <source>
        <dbReference type="ARBA" id="ARBA00022519"/>
    </source>
</evidence>
<dbReference type="PROSITE" id="PS50111">
    <property type="entry name" value="CHEMOTAXIS_TRANSDUC_2"/>
    <property type="match status" value="1"/>
</dbReference>
<keyword evidence="6" id="KW-0812">Transmembrane</keyword>
<dbReference type="InterPro" id="IPR004089">
    <property type="entry name" value="MCPsignal_dom"/>
</dbReference>
<keyword evidence="11" id="KW-1185">Reference proteome</keyword>
<proteinExistence type="inferred from homology"/>
<keyword evidence="6" id="KW-1133">Transmembrane helix</keyword>
<dbReference type="Gene3D" id="1.10.287.950">
    <property type="entry name" value="Methyl-accepting chemotaxis protein"/>
    <property type="match status" value="1"/>
</dbReference>
<comment type="similarity">
    <text evidence="4">Belongs to the methyl-accepting chemotaxis (MCP) protein family.</text>
</comment>
<feature type="domain" description="Methyl-accepting transducer" evidence="7">
    <location>
        <begin position="452"/>
        <end position="681"/>
    </location>
</feature>
<dbReference type="SMART" id="SM00304">
    <property type="entry name" value="HAMP"/>
    <property type="match status" value="1"/>
</dbReference>
<keyword evidence="2" id="KW-0997">Cell inner membrane</keyword>
<comment type="caution">
    <text evidence="10">The sequence shown here is derived from an EMBL/GenBank/DDBJ whole genome shotgun (WGS) entry which is preliminary data.</text>
</comment>
<keyword evidence="2" id="KW-1003">Cell membrane</keyword>
<evidence type="ECO:0000256" key="6">
    <source>
        <dbReference type="SAM" id="Phobius"/>
    </source>
</evidence>
<dbReference type="Gene3D" id="1.10.8.500">
    <property type="entry name" value="HAMP domain in histidine kinase"/>
    <property type="match status" value="1"/>
</dbReference>
<reference evidence="11" key="1">
    <citation type="journal article" date="2019" name="Int. J. Syst. Evol. Microbiol.">
        <title>The Global Catalogue of Microorganisms (GCM) 10K type strain sequencing project: providing services to taxonomists for standard genome sequencing and annotation.</title>
        <authorList>
            <consortium name="The Broad Institute Genomics Platform"/>
            <consortium name="The Broad Institute Genome Sequencing Center for Infectious Disease"/>
            <person name="Wu L."/>
            <person name="Ma J."/>
        </authorList>
    </citation>
    <scope>NUCLEOTIDE SEQUENCE [LARGE SCALE GENOMIC DNA]</scope>
    <source>
        <strain evidence="11">CGMCC 1.19062</strain>
    </source>
</reference>
<feature type="domain" description="T-SNARE coiled-coil homology" evidence="8">
    <location>
        <begin position="611"/>
        <end position="673"/>
    </location>
</feature>
<evidence type="ECO:0000259" key="7">
    <source>
        <dbReference type="PROSITE" id="PS50111"/>
    </source>
</evidence>
<evidence type="ECO:0000313" key="10">
    <source>
        <dbReference type="EMBL" id="MFD2261649.1"/>
    </source>
</evidence>
<dbReference type="Gene3D" id="3.30.450.20">
    <property type="entry name" value="PAS domain"/>
    <property type="match status" value="1"/>
</dbReference>
<dbReference type="SUPFAM" id="SSF58104">
    <property type="entry name" value="Methyl-accepting chemotaxis protein (MCP) signaling domain"/>
    <property type="match status" value="1"/>
</dbReference>
<feature type="domain" description="HAMP" evidence="9">
    <location>
        <begin position="365"/>
        <end position="418"/>
    </location>
</feature>
<protein>
    <submittedName>
        <fullName evidence="10">Methyl-accepting chemotaxis protein</fullName>
    </submittedName>
</protein>
<organism evidence="10 11">
    <name type="scientific">Lacibacterium aquatile</name>
    <dbReference type="NCBI Taxonomy" id="1168082"/>
    <lineage>
        <taxon>Bacteria</taxon>
        <taxon>Pseudomonadati</taxon>
        <taxon>Pseudomonadota</taxon>
        <taxon>Alphaproteobacteria</taxon>
        <taxon>Rhodospirillales</taxon>
        <taxon>Rhodospirillaceae</taxon>
    </lineage>
</organism>
<sequence length="715" mass="74232">MALSFSNLSIGLKLPALIVSGALAAAIASGLIASLRGGEQLTAAAQGKLEALVSSRAAAIDSYLVDISRDMRVLATSPAIVGAASDLGIGWQSYGLDRESQLRAAFIDGKTPEERAAILDPGSGNFYANAHKSHHPWLKIVRDERGYGDVKLFDTKGALIYSVAKASDFATSFTSGPFKDSSLAKLVEIIRKNPESTEVRASDIAPYAAYADRPTGFLATAIHSADGFAGILVIESPLLRIDALLSVAAGMGETGQTYLVGPDRLLRSAMRDVGADAVLTLQDNGKAAARALAGESGIMASVDPQGRPVIAAYRPVTGNGLGWAVVGSMALEEIGSATRQLQYELLAVGAAIMAMLGAAGILFARGLTRPIRALTDAMRRLAGGALGEPIPSAGRRDELGRIAEALVVFRQNALDKQQLALESEAMKGQAEAERRILLLDLADQLDTSLRHVVQTVSEAATEMEATAHTMAQTASETRDEAMAVTVASRAAAGSVGSVAGAATQLSASLTDVSARATRAGELAHVAVEDTQSIREAMQTLAQATDRIGEVVDMINAIAGQTNLLALNATIEAARAGEAGKGFAVVASEVKALANQTARATDEIGTQITAIQSMTRSAAGAVADVAERIRTLDDLNAEIVREVTHQGEATEEIARAVSEASTATDDVSSHIHQVTEAASGTGSAADHVLNVAGQLSREATDLKDAVGRFVERLKAA</sequence>
<dbReference type="PANTHER" id="PTHR32089:SF112">
    <property type="entry name" value="LYSOZYME-LIKE PROTEIN-RELATED"/>
    <property type="match status" value="1"/>
</dbReference>
<keyword evidence="6" id="KW-0472">Membrane</keyword>
<dbReference type="PROSITE" id="PS50885">
    <property type="entry name" value="HAMP"/>
    <property type="match status" value="1"/>
</dbReference>
<dbReference type="CDD" id="cd18774">
    <property type="entry name" value="PDC2_HK_sensor"/>
    <property type="match status" value="1"/>
</dbReference>
<dbReference type="PROSITE" id="PS50192">
    <property type="entry name" value="T_SNARE"/>
    <property type="match status" value="1"/>
</dbReference>
<dbReference type="Pfam" id="PF00015">
    <property type="entry name" value="MCPsignal"/>
    <property type="match status" value="1"/>
</dbReference>
<dbReference type="CDD" id="cd06225">
    <property type="entry name" value="HAMP"/>
    <property type="match status" value="1"/>
</dbReference>
<evidence type="ECO:0000259" key="8">
    <source>
        <dbReference type="PROSITE" id="PS50192"/>
    </source>
</evidence>
<dbReference type="EMBL" id="JBHUIP010000003">
    <property type="protein sequence ID" value="MFD2261649.1"/>
    <property type="molecule type" value="Genomic_DNA"/>
</dbReference>
<dbReference type="Proteomes" id="UP001597295">
    <property type="component" value="Unassembled WGS sequence"/>
</dbReference>
<evidence type="ECO:0000313" key="11">
    <source>
        <dbReference type="Proteomes" id="UP001597295"/>
    </source>
</evidence>
<gene>
    <name evidence="10" type="ORF">ACFSM5_02040</name>
</gene>
<evidence type="ECO:0000256" key="4">
    <source>
        <dbReference type="ARBA" id="ARBA00029447"/>
    </source>
</evidence>
<evidence type="ECO:0000256" key="1">
    <source>
        <dbReference type="ARBA" id="ARBA00004429"/>
    </source>
</evidence>
<dbReference type="RefSeq" id="WP_379874565.1">
    <property type="nucleotide sequence ID" value="NZ_JBHUIP010000003.1"/>
</dbReference>
<dbReference type="InterPro" id="IPR000727">
    <property type="entry name" value="T_SNARE_dom"/>
</dbReference>
<dbReference type="InterPro" id="IPR003660">
    <property type="entry name" value="HAMP_dom"/>
</dbReference>
<dbReference type="SMART" id="SM00283">
    <property type="entry name" value="MA"/>
    <property type="match status" value="1"/>
</dbReference>
<name>A0ABW5DL62_9PROT</name>
<dbReference type="PANTHER" id="PTHR32089">
    <property type="entry name" value="METHYL-ACCEPTING CHEMOTAXIS PROTEIN MCPB"/>
    <property type="match status" value="1"/>
</dbReference>
<evidence type="ECO:0000259" key="9">
    <source>
        <dbReference type="PROSITE" id="PS50885"/>
    </source>
</evidence>